<dbReference type="Proteomes" id="UP000231567">
    <property type="component" value="Unassembled WGS sequence"/>
</dbReference>
<dbReference type="PANTHER" id="PTHR10744:SF1">
    <property type="entry name" value="SMALL RIBOSOMAL SUBUNIT PROTEIN US17M"/>
    <property type="match status" value="1"/>
</dbReference>
<dbReference type="AlphaFoldDB" id="A0A2G9YQV2"/>
<evidence type="ECO:0000313" key="4">
    <source>
        <dbReference type="EMBL" id="PIP21584.1"/>
    </source>
</evidence>
<dbReference type="CDD" id="cd00364">
    <property type="entry name" value="Ribosomal_uS17"/>
    <property type="match status" value="1"/>
</dbReference>
<dbReference type="EMBL" id="PCRM01000033">
    <property type="protein sequence ID" value="PIP21584.1"/>
    <property type="molecule type" value="Genomic_DNA"/>
</dbReference>
<keyword evidence="2 4" id="KW-0689">Ribosomal protein</keyword>
<evidence type="ECO:0000256" key="2">
    <source>
        <dbReference type="ARBA" id="ARBA00022980"/>
    </source>
</evidence>
<protein>
    <submittedName>
        <fullName evidence="4">30S ribosomal protein S17</fullName>
    </submittedName>
</protein>
<dbReference type="Pfam" id="PF00366">
    <property type="entry name" value="Ribosomal_S17"/>
    <property type="match status" value="1"/>
</dbReference>
<gene>
    <name evidence="4" type="primary">rpsQ</name>
    <name evidence="4" type="ORF">COX39_02260</name>
</gene>
<dbReference type="GO" id="GO:0022627">
    <property type="term" value="C:cytosolic small ribosomal subunit"/>
    <property type="evidence" value="ECO:0007669"/>
    <property type="project" value="TreeGrafter"/>
</dbReference>
<evidence type="ECO:0000256" key="3">
    <source>
        <dbReference type="ARBA" id="ARBA00023274"/>
    </source>
</evidence>
<sequence>MSKKIRGKIISDKMDKTVIVEVTRVKENKLYGRKYLTDKSFQADTGDEKYQIGEIVEIAQTRPISKHKHFKVVKRINNEISEHK</sequence>
<dbReference type="InterPro" id="IPR012340">
    <property type="entry name" value="NA-bd_OB-fold"/>
</dbReference>
<evidence type="ECO:0000256" key="1">
    <source>
        <dbReference type="ARBA" id="ARBA00010254"/>
    </source>
</evidence>
<dbReference type="SUPFAM" id="SSF50249">
    <property type="entry name" value="Nucleic acid-binding proteins"/>
    <property type="match status" value="1"/>
</dbReference>
<dbReference type="Gene3D" id="2.40.50.140">
    <property type="entry name" value="Nucleic acid-binding proteins"/>
    <property type="match status" value="1"/>
</dbReference>
<comment type="similarity">
    <text evidence="1">Belongs to the universal ribosomal protein uS17 family.</text>
</comment>
<dbReference type="InterPro" id="IPR000266">
    <property type="entry name" value="Ribosomal_uS17"/>
</dbReference>
<dbReference type="PANTHER" id="PTHR10744">
    <property type="entry name" value="40S RIBOSOMAL PROTEIN S11 FAMILY MEMBER"/>
    <property type="match status" value="1"/>
</dbReference>
<keyword evidence="3" id="KW-0687">Ribonucleoprotein</keyword>
<dbReference type="GO" id="GO:0003735">
    <property type="term" value="F:structural constituent of ribosome"/>
    <property type="evidence" value="ECO:0007669"/>
    <property type="project" value="InterPro"/>
</dbReference>
<organism evidence="4 5">
    <name type="scientific">Candidatus Nealsonbacteria bacterium CG23_combo_of_CG06-09_8_20_14_all_40_13</name>
    <dbReference type="NCBI Taxonomy" id="1974724"/>
    <lineage>
        <taxon>Bacteria</taxon>
        <taxon>Candidatus Nealsoniibacteriota</taxon>
    </lineage>
</organism>
<name>A0A2G9YQV2_9BACT</name>
<accession>A0A2G9YQV2</accession>
<dbReference type="GO" id="GO:0006412">
    <property type="term" value="P:translation"/>
    <property type="evidence" value="ECO:0007669"/>
    <property type="project" value="InterPro"/>
</dbReference>
<proteinExistence type="inferred from homology"/>
<reference evidence="4 5" key="1">
    <citation type="submission" date="2017-09" db="EMBL/GenBank/DDBJ databases">
        <title>Depth-based differentiation of microbial function through sediment-hosted aquifers and enrichment of novel symbionts in the deep terrestrial subsurface.</title>
        <authorList>
            <person name="Probst A.J."/>
            <person name="Ladd B."/>
            <person name="Jarett J.K."/>
            <person name="Geller-Mcgrath D.E."/>
            <person name="Sieber C.M."/>
            <person name="Emerson J.B."/>
            <person name="Anantharaman K."/>
            <person name="Thomas B.C."/>
            <person name="Malmstrom R."/>
            <person name="Stieglmeier M."/>
            <person name="Klingl A."/>
            <person name="Woyke T."/>
            <person name="Ryan C.M."/>
            <person name="Banfield J.F."/>
        </authorList>
    </citation>
    <scope>NUCLEOTIDE SEQUENCE [LARGE SCALE GENOMIC DNA]</scope>
    <source>
        <strain evidence="4">CG23_combo_of_CG06-09_8_20_14_all_40_13</strain>
    </source>
</reference>
<evidence type="ECO:0000313" key="5">
    <source>
        <dbReference type="Proteomes" id="UP000231567"/>
    </source>
</evidence>
<comment type="caution">
    <text evidence="4">The sequence shown here is derived from an EMBL/GenBank/DDBJ whole genome shotgun (WGS) entry which is preliminary data.</text>
</comment>